<organism evidence="5 6">
    <name type="scientific">Arcanobacterium buesumense</name>
    <dbReference type="NCBI Taxonomy" id="2722751"/>
    <lineage>
        <taxon>Bacteria</taxon>
        <taxon>Bacillati</taxon>
        <taxon>Actinomycetota</taxon>
        <taxon>Actinomycetes</taxon>
        <taxon>Actinomycetales</taxon>
        <taxon>Actinomycetaceae</taxon>
        <taxon>Arcanobacterium</taxon>
    </lineage>
</organism>
<proteinExistence type="predicted"/>
<sequence length="320" mass="35227">MRRVYIGRIISSILAIIGLAVLLYPSAAAWTNQYHQSKLVGLVHEQVKHVEPAAHEQIEQARQYNEALTSGARLAPNTNIPLGDIRQTESALGLPDYFDILNIQNSGIMGRILVPAADVDIPIYHGTDESTLLKGAGHLQGTSFPVGGVGTRSVITAHRGLASATMFTNLDRVELGDEFTLNIFDEVLVYRVIDVKVVAPEDSEQIKADPDRDLATLVTCTPLGINSHRILVTGERIIPTPIENIEEASQDSSLPRFPWFAVFYTIFFIVALAIIIHSIRKIRQLKSDEATSERHETTDPNQSGTSNDHERSDSTKSQSL</sequence>
<reference evidence="5 6" key="1">
    <citation type="submission" date="2020-03" db="EMBL/GenBank/DDBJ databases">
        <title>Complete genome of Arcanobacterium buesumensis sp. nov. strain 2701.</title>
        <authorList>
            <person name="Borowiak M."/>
            <person name="Alssahen M."/>
            <person name="Laemmler C."/>
            <person name="Malorny B."/>
            <person name="Hassan A."/>
            <person name="Prenger-Berninghoff E."/>
            <person name="Ploetz M."/>
            <person name="Abdulmawjood A."/>
        </authorList>
    </citation>
    <scope>NUCLEOTIDE SEQUENCE [LARGE SCALE GENOMIC DNA]</scope>
    <source>
        <strain evidence="5 6">2701</strain>
    </source>
</reference>
<name>A0A6H2EIY0_9ACTO</name>
<evidence type="ECO:0000256" key="3">
    <source>
        <dbReference type="SAM" id="MobiDB-lite"/>
    </source>
</evidence>
<dbReference type="InterPro" id="IPR005754">
    <property type="entry name" value="Sortase"/>
</dbReference>
<dbReference type="Pfam" id="PF04203">
    <property type="entry name" value="Sortase"/>
    <property type="match status" value="1"/>
</dbReference>
<feature type="region of interest" description="Disordered" evidence="3">
    <location>
        <begin position="287"/>
        <end position="320"/>
    </location>
</feature>
<dbReference type="CDD" id="cd05827">
    <property type="entry name" value="Sortase_C"/>
    <property type="match status" value="1"/>
</dbReference>
<feature type="compositionally biased region" description="Basic and acidic residues" evidence="3">
    <location>
        <begin position="287"/>
        <end position="298"/>
    </location>
</feature>
<dbReference type="InterPro" id="IPR042002">
    <property type="entry name" value="Sortase_C"/>
</dbReference>
<evidence type="ECO:0000256" key="4">
    <source>
        <dbReference type="SAM" id="Phobius"/>
    </source>
</evidence>
<evidence type="ECO:0000313" key="6">
    <source>
        <dbReference type="Proteomes" id="UP000502298"/>
    </source>
</evidence>
<dbReference type="AlphaFoldDB" id="A0A6H2EIY0"/>
<dbReference type="Proteomes" id="UP000502298">
    <property type="component" value="Chromosome"/>
</dbReference>
<evidence type="ECO:0000313" key="5">
    <source>
        <dbReference type="EMBL" id="QJC21150.1"/>
    </source>
</evidence>
<keyword evidence="4" id="KW-0472">Membrane</keyword>
<feature type="active site" description="Proton donor/acceptor" evidence="2">
    <location>
        <position position="158"/>
    </location>
</feature>
<evidence type="ECO:0000256" key="2">
    <source>
        <dbReference type="PIRSR" id="PIRSR605754-1"/>
    </source>
</evidence>
<keyword evidence="6" id="KW-1185">Reference proteome</keyword>
<dbReference type="RefSeq" id="WP_168917092.1">
    <property type="nucleotide sequence ID" value="NZ_CP050804.1"/>
</dbReference>
<gene>
    <name evidence="5" type="ORF">HC352_00525</name>
</gene>
<dbReference type="Gene3D" id="2.40.260.10">
    <property type="entry name" value="Sortase"/>
    <property type="match status" value="1"/>
</dbReference>
<dbReference type="InterPro" id="IPR023365">
    <property type="entry name" value="Sortase_dom-sf"/>
</dbReference>
<feature type="active site" description="Acyl-thioester intermediate" evidence="2">
    <location>
        <position position="220"/>
    </location>
</feature>
<dbReference type="NCBIfam" id="TIGR01076">
    <property type="entry name" value="sortase_fam"/>
    <property type="match status" value="1"/>
</dbReference>
<dbReference type="EMBL" id="CP050804">
    <property type="protein sequence ID" value="QJC21150.1"/>
    <property type="molecule type" value="Genomic_DNA"/>
</dbReference>
<keyword evidence="4" id="KW-1133">Transmembrane helix</keyword>
<dbReference type="SUPFAM" id="SSF63817">
    <property type="entry name" value="Sortase"/>
    <property type="match status" value="1"/>
</dbReference>
<protein>
    <submittedName>
        <fullName evidence="5">Class C sortase</fullName>
    </submittedName>
</protein>
<dbReference type="GO" id="GO:0016787">
    <property type="term" value="F:hydrolase activity"/>
    <property type="evidence" value="ECO:0007669"/>
    <property type="project" value="UniProtKB-KW"/>
</dbReference>
<keyword evidence="4" id="KW-0812">Transmembrane</keyword>
<feature type="transmembrane region" description="Helical" evidence="4">
    <location>
        <begin position="257"/>
        <end position="276"/>
    </location>
</feature>
<accession>A0A6H2EIY0</accession>
<keyword evidence="1" id="KW-0378">Hydrolase</keyword>
<dbReference type="KEGG" id="arca:HC352_00525"/>
<evidence type="ECO:0000256" key="1">
    <source>
        <dbReference type="ARBA" id="ARBA00022801"/>
    </source>
</evidence>
<dbReference type="NCBIfam" id="NF033745">
    <property type="entry name" value="class_C_sortase"/>
    <property type="match status" value="1"/>
</dbReference>